<dbReference type="Gene3D" id="1.10.10.10">
    <property type="entry name" value="Winged helix-like DNA-binding domain superfamily/Winged helix DNA-binding domain"/>
    <property type="match status" value="1"/>
</dbReference>
<keyword evidence="2" id="KW-0238">DNA-binding</keyword>
<dbReference type="Pfam" id="PF07729">
    <property type="entry name" value="FCD"/>
    <property type="match status" value="1"/>
</dbReference>
<dbReference type="SUPFAM" id="SSF46785">
    <property type="entry name" value="Winged helix' DNA-binding domain"/>
    <property type="match status" value="1"/>
</dbReference>
<dbReference type="InterPro" id="IPR036388">
    <property type="entry name" value="WH-like_DNA-bd_sf"/>
</dbReference>
<sequence>MNNLTENAYNEILNSIVKGKYRQGQRLTEDQLCKDLNMSRTPVREALRMLLSEGIIKKDNKSYSVVYITAEEARMLYELRIPLEGLAARLASLRADEKDIEKMESILSKVKEETAKENPDALVLADLNGAFHEAIADATKNTYLRSCLIDIRVKLKIVRTSLFTSFERRRDEYNEHYLIFTAIKEKNPEKAENLMTEHEKKVLDFLEKRVFMYMS</sequence>
<dbReference type="CDD" id="cd07377">
    <property type="entry name" value="WHTH_GntR"/>
    <property type="match status" value="1"/>
</dbReference>
<feature type="domain" description="HTH gntR-type" evidence="5">
    <location>
        <begin position="2"/>
        <end position="71"/>
    </location>
</feature>
<feature type="coiled-coil region" evidence="4">
    <location>
        <begin position="83"/>
        <end position="113"/>
    </location>
</feature>
<dbReference type="InterPro" id="IPR008920">
    <property type="entry name" value="TF_FadR/GntR_C"/>
</dbReference>
<dbReference type="InterPro" id="IPR036390">
    <property type="entry name" value="WH_DNA-bd_sf"/>
</dbReference>
<evidence type="ECO:0000313" key="6">
    <source>
        <dbReference type="EMBL" id="AWR95315.1"/>
    </source>
</evidence>
<evidence type="ECO:0000256" key="4">
    <source>
        <dbReference type="SAM" id="Coils"/>
    </source>
</evidence>
<dbReference type="PRINTS" id="PR00035">
    <property type="entry name" value="HTHGNTR"/>
</dbReference>
<dbReference type="GO" id="GO:0003700">
    <property type="term" value="F:DNA-binding transcription factor activity"/>
    <property type="evidence" value="ECO:0007669"/>
    <property type="project" value="InterPro"/>
</dbReference>
<dbReference type="InterPro" id="IPR000524">
    <property type="entry name" value="Tscrpt_reg_HTH_GntR"/>
</dbReference>
<evidence type="ECO:0000256" key="3">
    <source>
        <dbReference type="ARBA" id="ARBA00023163"/>
    </source>
</evidence>
<dbReference type="PANTHER" id="PTHR43537:SF5">
    <property type="entry name" value="UXU OPERON TRANSCRIPTIONAL REGULATOR"/>
    <property type="match status" value="1"/>
</dbReference>
<evidence type="ECO:0000256" key="2">
    <source>
        <dbReference type="ARBA" id="ARBA00023125"/>
    </source>
</evidence>
<name>A0A2U9IH70_9CREN</name>
<dbReference type="OrthoDB" id="56898at2157"/>
<dbReference type="InterPro" id="IPR011711">
    <property type="entry name" value="GntR_C"/>
</dbReference>
<evidence type="ECO:0000313" key="7">
    <source>
        <dbReference type="Proteomes" id="UP000248044"/>
    </source>
</evidence>
<dbReference type="PANTHER" id="PTHR43537">
    <property type="entry name" value="TRANSCRIPTIONAL REGULATOR, GNTR FAMILY"/>
    <property type="match status" value="1"/>
</dbReference>
<dbReference type="EMBL" id="CP029289">
    <property type="protein sequence ID" value="AWR95315.1"/>
    <property type="molecule type" value="Genomic_DNA"/>
</dbReference>
<dbReference type="SUPFAM" id="SSF48008">
    <property type="entry name" value="GntR ligand-binding domain-like"/>
    <property type="match status" value="1"/>
</dbReference>
<dbReference type="KEGG" id="abri:DFR85_12630"/>
<dbReference type="SMART" id="SM00895">
    <property type="entry name" value="FCD"/>
    <property type="match status" value="1"/>
</dbReference>
<dbReference type="PROSITE" id="PS50949">
    <property type="entry name" value="HTH_GNTR"/>
    <property type="match status" value="1"/>
</dbReference>
<accession>A0A2U9IH70</accession>
<dbReference type="GO" id="GO:0003677">
    <property type="term" value="F:DNA binding"/>
    <property type="evidence" value="ECO:0007669"/>
    <property type="project" value="UniProtKB-KW"/>
</dbReference>
<gene>
    <name evidence="6" type="ORF">DFR85_12630</name>
</gene>
<evidence type="ECO:0000256" key="1">
    <source>
        <dbReference type="ARBA" id="ARBA00023015"/>
    </source>
</evidence>
<dbReference type="RefSeq" id="WP_110271195.1">
    <property type="nucleotide sequence ID" value="NZ_CP029289.2"/>
</dbReference>
<dbReference type="Pfam" id="PF00392">
    <property type="entry name" value="GntR"/>
    <property type="match status" value="1"/>
</dbReference>
<protein>
    <submittedName>
        <fullName evidence="6">GntR family transcriptional regulator</fullName>
    </submittedName>
</protein>
<reference evidence="6 7" key="1">
    <citation type="submission" date="2018-05" db="EMBL/GenBank/DDBJ databases">
        <title>Complete Genome Sequences of Extremely Thermoacidophilic, Metal-Mobilizing Type-Strain Members of the Archaeal Family Sulfolobaceae: Acidianus brierleyi DSM-1651T, Acidianus sulfidivorans DSM-18786T, Metallosphaera hakonensis DSM-7519T, and Metallosphaera prunae DSM-10039T.</title>
        <authorList>
            <person name="Counts J.A."/>
            <person name="Kelly R.M."/>
        </authorList>
    </citation>
    <scope>NUCLEOTIDE SEQUENCE [LARGE SCALE GENOMIC DNA]</scope>
    <source>
        <strain evidence="6 7">DSM 1651</strain>
    </source>
</reference>
<keyword evidence="7" id="KW-1185">Reference proteome</keyword>
<keyword evidence="3" id="KW-0804">Transcription</keyword>
<keyword evidence="1" id="KW-0805">Transcription regulation</keyword>
<dbReference type="SMART" id="SM00345">
    <property type="entry name" value="HTH_GNTR"/>
    <property type="match status" value="1"/>
</dbReference>
<evidence type="ECO:0000259" key="5">
    <source>
        <dbReference type="PROSITE" id="PS50949"/>
    </source>
</evidence>
<keyword evidence="4" id="KW-0175">Coiled coil</keyword>
<proteinExistence type="predicted"/>
<dbReference type="AlphaFoldDB" id="A0A2U9IH70"/>
<organism evidence="6 7">
    <name type="scientific">Acidianus brierleyi</name>
    <dbReference type="NCBI Taxonomy" id="41673"/>
    <lineage>
        <taxon>Archaea</taxon>
        <taxon>Thermoproteota</taxon>
        <taxon>Thermoprotei</taxon>
        <taxon>Sulfolobales</taxon>
        <taxon>Sulfolobaceae</taxon>
        <taxon>Acidianus</taxon>
    </lineage>
</organism>
<dbReference type="Proteomes" id="UP000248044">
    <property type="component" value="Chromosome"/>
</dbReference>
<dbReference type="GeneID" id="36833016"/>
<dbReference type="Gene3D" id="1.20.120.530">
    <property type="entry name" value="GntR ligand-binding domain-like"/>
    <property type="match status" value="1"/>
</dbReference>